<keyword evidence="2" id="KW-1185">Reference proteome</keyword>
<evidence type="ECO:0000313" key="2">
    <source>
        <dbReference type="Proteomes" id="UP001153332"/>
    </source>
</evidence>
<protein>
    <submittedName>
        <fullName evidence="1">Uncharacterized protein</fullName>
    </submittedName>
</protein>
<dbReference type="EMBL" id="JAPUUL010001334">
    <property type="protein sequence ID" value="KAJ8127686.1"/>
    <property type="molecule type" value="Genomic_DNA"/>
</dbReference>
<proteinExistence type="predicted"/>
<gene>
    <name evidence="1" type="ORF">O1611_g5950</name>
</gene>
<reference evidence="1" key="1">
    <citation type="submission" date="2022-12" db="EMBL/GenBank/DDBJ databases">
        <title>Genome Sequence of Lasiodiplodia mahajangana.</title>
        <authorList>
            <person name="Buettner E."/>
        </authorList>
    </citation>
    <scope>NUCLEOTIDE SEQUENCE</scope>
    <source>
        <strain evidence="1">VT137</strain>
    </source>
</reference>
<evidence type="ECO:0000313" key="1">
    <source>
        <dbReference type="EMBL" id="KAJ8127686.1"/>
    </source>
</evidence>
<comment type="caution">
    <text evidence="1">The sequence shown here is derived from an EMBL/GenBank/DDBJ whole genome shotgun (WGS) entry which is preliminary data.</text>
</comment>
<organism evidence="1 2">
    <name type="scientific">Lasiodiplodia mahajangana</name>
    <dbReference type="NCBI Taxonomy" id="1108764"/>
    <lineage>
        <taxon>Eukaryota</taxon>
        <taxon>Fungi</taxon>
        <taxon>Dikarya</taxon>
        <taxon>Ascomycota</taxon>
        <taxon>Pezizomycotina</taxon>
        <taxon>Dothideomycetes</taxon>
        <taxon>Dothideomycetes incertae sedis</taxon>
        <taxon>Botryosphaeriales</taxon>
        <taxon>Botryosphaeriaceae</taxon>
        <taxon>Lasiodiplodia</taxon>
    </lineage>
</organism>
<dbReference type="Proteomes" id="UP001153332">
    <property type="component" value="Unassembled WGS sequence"/>
</dbReference>
<name>A0ACC2JJH7_9PEZI</name>
<accession>A0ACC2JJH7</accession>
<sequence>MPSTQSFQALNSQHYPASRSHKQLLRITILLQSVIMKFTHVLVALVATVAQAQPLELAKQVEEAGQVLSKRADASFTVWTNTGKGP</sequence>